<dbReference type="InterPro" id="IPR020849">
    <property type="entry name" value="Small_GTPase_Ras-type"/>
</dbReference>
<dbReference type="SUPFAM" id="SSF52540">
    <property type="entry name" value="P-loop containing nucleoside triphosphate hydrolases"/>
    <property type="match status" value="1"/>
</dbReference>
<evidence type="ECO:0000313" key="9">
    <source>
        <dbReference type="Proteomes" id="UP000749559"/>
    </source>
</evidence>
<dbReference type="NCBIfam" id="TIGR00231">
    <property type="entry name" value="small_GTP"/>
    <property type="match status" value="1"/>
</dbReference>
<dbReference type="AlphaFoldDB" id="A0A8J1XUL7"/>
<evidence type="ECO:0000256" key="7">
    <source>
        <dbReference type="ARBA" id="ARBA00023136"/>
    </source>
</evidence>
<dbReference type="PANTHER" id="PTHR24070">
    <property type="entry name" value="RAS, DI-RAS, AND RHEB FAMILY MEMBERS OF SMALL GTPASE SUPERFAMILY"/>
    <property type="match status" value="1"/>
</dbReference>
<dbReference type="EC" id="3.6.5.2" evidence="2"/>
<evidence type="ECO:0000256" key="6">
    <source>
        <dbReference type="ARBA" id="ARBA00023134"/>
    </source>
</evidence>
<evidence type="ECO:0000256" key="4">
    <source>
        <dbReference type="ARBA" id="ARBA00022741"/>
    </source>
</evidence>
<dbReference type="PROSITE" id="PS51420">
    <property type="entry name" value="RHO"/>
    <property type="match status" value="1"/>
</dbReference>
<dbReference type="PROSITE" id="PS51421">
    <property type="entry name" value="RAS"/>
    <property type="match status" value="1"/>
</dbReference>
<proteinExistence type="predicted"/>
<keyword evidence="7" id="KW-0472">Membrane</keyword>
<dbReference type="GO" id="GO:0005886">
    <property type="term" value="C:plasma membrane"/>
    <property type="evidence" value="ECO:0007669"/>
    <property type="project" value="UniProtKB-SubCell"/>
</dbReference>
<reference evidence="8" key="1">
    <citation type="submission" date="2022-03" db="EMBL/GenBank/DDBJ databases">
        <authorList>
            <person name="Martin C."/>
        </authorList>
    </citation>
    <scope>NUCLEOTIDE SEQUENCE</scope>
</reference>
<protein>
    <recommendedName>
        <fullName evidence="2">small monomeric GTPase</fullName>
        <ecNumber evidence="2">3.6.5.2</ecNumber>
    </recommendedName>
</protein>
<comment type="caution">
    <text evidence="8">The sequence shown here is derived from an EMBL/GenBank/DDBJ whole genome shotgun (WGS) entry which is preliminary data.</text>
</comment>
<comment type="subcellular location">
    <subcellularLocation>
        <location evidence="1">Cell membrane</location>
    </subcellularLocation>
</comment>
<keyword evidence="5" id="KW-0378">Hydrolase</keyword>
<dbReference type="GO" id="GO:0005525">
    <property type="term" value="F:GTP binding"/>
    <property type="evidence" value="ECO:0007669"/>
    <property type="project" value="UniProtKB-KW"/>
</dbReference>
<dbReference type="InterPro" id="IPR001806">
    <property type="entry name" value="Small_GTPase"/>
</dbReference>
<evidence type="ECO:0000313" key="8">
    <source>
        <dbReference type="EMBL" id="CAH1796493.1"/>
    </source>
</evidence>
<dbReference type="SMART" id="SM00174">
    <property type="entry name" value="RHO"/>
    <property type="match status" value="1"/>
</dbReference>
<dbReference type="PROSITE" id="PS51419">
    <property type="entry name" value="RAB"/>
    <property type="match status" value="1"/>
</dbReference>
<keyword evidence="9" id="KW-1185">Reference proteome</keyword>
<dbReference type="GO" id="GO:0003925">
    <property type="term" value="F:G protein activity"/>
    <property type="evidence" value="ECO:0007669"/>
    <property type="project" value="UniProtKB-EC"/>
</dbReference>
<keyword evidence="6" id="KW-0342">GTP-binding</keyword>
<keyword evidence="3" id="KW-1003">Cell membrane</keyword>
<dbReference type="Pfam" id="PF00071">
    <property type="entry name" value="Ras"/>
    <property type="match status" value="1"/>
</dbReference>
<dbReference type="FunFam" id="3.40.50.300:FF:000343">
    <property type="entry name" value="Ras family gtpase"/>
    <property type="match status" value="1"/>
</dbReference>
<name>A0A8J1XUL7_OWEFU</name>
<dbReference type="SMART" id="SM00173">
    <property type="entry name" value="RAS"/>
    <property type="match status" value="1"/>
</dbReference>
<dbReference type="EMBL" id="CAIIXF020000010">
    <property type="protein sequence ID" value="CAH1796493.1"/>
    <property type="molecule type" value="Genomic_DNA"/>
</dbReference>
<evidence type="ECO:0000256" key="5">
    <source>
        <dbReference type="ARBA" id="ARBA00022801"/>
    </source>
</evidence>
<gene>
    <name evidence="8" type="ORF">OFUS_LOCUS20897</name>
</gene>
<dbReference type="OrthoDB" id="5976022at2759"/>
<dbReference type="InterPro" id="IPR005225">
    <property type="entry name" value="Small_GTP-bd"/>
</dbReference>
<dbReference type="Gene3D" id="3.40.50.300">
    <property type="entry name" value="P-loop containing nucleotide triphosphate hydrolases"/>
    <property type="match status" value="1"/>
</dbReference>
<evidence type="ECO:0000256" key="3">
    <source>
        <dbReference type="ARBA" id="ARBA00022475"/>
    </source>
</evidence>
<evidence type="ECO:0000256" key="2">
    <source>
        <dbReference type="ARBA" id="ARBA00011984"/>
    </source>
</evidence>
<accession>A0A8J1XUL7</accession>
<keyword evidence="4" id="KW-0547">Nucleotide-binding</keyword>
<dbReference type="InterPro" id="IPR027417">
    <property type="entry name" value="P-loop_NTPase"/>
</dbReference>
<dbReference type="PRINTS" id="PR00449">
    <property type="entry name" value="RASTRNSFRMNG"/>
</dbReference>
<dbReference type="SMART" id="SM00176">
    <property type="entry name" value="RAN"/>
    <property type="match status" value="1"/>
</dbReference>
<dbReference type="Proteomes" id="UP000749559">
    <property type="component" value="Unassembled WGS sequence"/>
</dbReference>
<dbReference type="SMART" id="SM00175">
    <property type="entry name" value="RAB"/>
    <property type="match status" value="1"/>
</dbReference>
<sequence length="214" mass="24651">MQGQHHQANGVKKTGVRVYKIVILGDGGVGKSALTMQFVCHTFQDYHDPTIEDAYEKQAVIDGDVAKLDILDTAGQPEFTAMREQYMRQGEGFLICYSITDRRSFDVAMEYKKLIDRVRKRDDIPIILVGNKYDLEKQRKVTTEEGKSLARQFSCPFFETSAAHRHFVDDSFHTLIRVIRQKENLTSDEMLKNNTKKQSSKIHTFINKVFKPRS</sequence>
<evidence type="ECO:0000256" key="1">
    <source>
        <dbReference type="ARBA" id="ARBA00004236"/>
    </source>
</evidence>
<dbReference type="GO" id="GO:0007165">
    <property type="term" value="P:signal transduction"/>
    <property type="evidence" value="ECO:0007669"/>
    <property type="project" value="InterPro"/>
</dbReference>
<organism evidence="8 9">
    <name type="scientific">Owenia fusiformis</name>
    <name type="common">Polychaete worm</name>
    <dbReference type="NCBI Taxonomy" id="6347"/>
    <lineage>
        <taxon>Eukaryota</taxon>
        <taxon>Metazoa</taxon>
        <taxon>Spiralia</taxon>
        <taxon>Lophotrochozoa</taxon>
        <taxon>Annelida</taxon>
        <taxon>Polychaeta</taxon>
        <taxon>Sedentaria</taxon>
        <taxon>Canalipalpata</taxon>
        <taxon>Sabellida</taxon>
        <taxon>Oweniida</taxon>
        <taxon>Oweniidae</taxon>
        <taxon>Owenia</taxon>
    </lineage>
</organism>